<dbReference type="Proteomes" id="UP000006693">
    <property type="component" value="Chromosome 2"/>
</dbReference>
<dbReference type="EMBL" id="CP000011">
    <property type="protein sequence ID" value="AAU46726.1"/>
    <property type="molecule type" value="Genomic_DNA"/>
</dbReference>
<proteinExistence type="predicted"/>
<sequence>MARRRDDARLASRDSFRYPMDLQGEGAGRARRSAPLRATRIVSARGVAADLAMRRFVSRMGRPIEDRIEDRCVRPTLQTAASKPWRPTRARWSDKRDARFPMEALPAACSGAHALPMPNPEWRSRTTARNCGTGADTVARGVTAGGWGACRRAVGEAANSEARRSCATAVARAHDASQA</sequence>
<dbReference type="HOGENOM" id="CLU_1500792_0_0_4"/>
<reference evidence="1 2" key="1">
    <citation type="journal article" date="2004" name="Proc. Natl. Acad. Sci. U.S.A.">
        <title>Structural flexibility in the Burkholderia mallei genome.</title>
        <authorList>
            <person name="Nierman W.C."/>
            <person name="DeShazer D."/>
            <person name="Kim H.S."/>
            <person name="Tettelin H."/>
            <person name="Nelson K.E."/>
            <person name="Feldblyum T."/>
            <person name="Ulrich R.L."/>
            <person name="Ronning C.M."/>
            <person name="Brinkac L.M."/>
            <person name="Daugherty S.C."/>
            <person name="Davidsen T.D."/>
            <person name="Deboy R.T."/>
            <person name="Dimitrov G."/>
            <person name="Dodson R.J."/>
            <person name="Durkin A.S."/>
            <person name="Gwinn M.L."/>
            <person name="Haft D.H."/>
            <person name="Khouri H."/>
            <person name="Kolonay J.F."/>
            <person name="Madupu R."/>
            <person name="Mohammoud Y."/>
            <person name="Nelson W.C."/>
            <person name="Radune D."/>
            <person name="Romero C.M."/>
            <person name="Sarria S."/>
            <person name="Selengut J."/>
            <person name="Shamblin C."/>
            <person name="Sullivan S.A."/>
            <person name="White O."/>
            <person name="Yu Y."/>
            <person name="Zafar N."/>
            <person name="Zhou L."/>
            <person name="Fraser C.M."/>
        </authorList>
    </citation>
    <scope>NUCLEOTIDE SEQUENCE [LARGE SCALE GENOMIC DNA]</scope>
    <source>
        <strain evidence="1 2">ATCC 23344</strain>
    </source>
</reference>
<name>A0A0H2WDI5_BURMA</name>
<evidence type="ECO:0000313" key="1">
    <source>
        <dbReference type="EMBL" id="AAU46726.1"/>
    </source>
</evidence>
<keyword evidence="2" id="KW-1185">Reference proteome</keyword>
<dbReference type="AlphaFoldDB" id="A0A0H2WDI5"/>
<gene>
    <name evidence="1" type="ordered locus">BMAA0895</name>
</gene>
<evidence type="ECO:0000313" key="2">
    <source>
        <dbReference type="Proteomes" id="UP000006693"/>
    </source>
</evidence>
<protein>
    <submittedName>
        <fullName evidence="1">Uncharacterized protein</fullName>
    </submittedName>
</protein>
<dbReference type="KEGG" id="bma:BMAA0895"/>
<accession>A0A0H2WDI5</accession>
<organism evidence="1 2">
    <name type="scientific">Burkholderia mallei (strain ATCC 23344)</name>
    <dbReference type="NCBI Taxonomy" id="243160"/>
    <lineage>
        <taxon>Bacteria</taxon>
        <taxon>Pseudomonadati</taxon>
        <taxon>Pseudomonadota</taxon>
        <taxon>Betaproteobacteria</taxon>
        <taxon>Burkholderiales</taxon>
        <taxon>Burkholderiaceae</taxon>
        <taxon>Burkholderia</taxon>
        <taxon>pseudomallei group</taxon>
    </lineage>
</organism>